<keyword evidence="7" id="KW-0472">Membrane</keyword>
<dbReference type="InterPro" id="IPR050736">
    <property type="entry name" value="Sensor_HK_Regulatory"/>
</dbReference>
<dbReference type="Gene3D" id="3.30.450.20">
    <property type="entry name" value="PAS domain"/>
    <property type="match status" value="3"/>
</dbReference>
<dbReference type="SUPFAM" id="SSF55874">
    <property type="entry name" value="ATPase domain of HSP90 chaperone/DNA topoisomerase II/histidine kinase"/>
    <property type="match status" value="1"/>
</dbReference>
<keyword evidence="6" id="KW-0902">Two-component regulatory system</keyword>
<evidence type="ECO:0000256" key="6">
    <source>
        <dbReference type="ARBA" id="ARBA00023012"/>
    </source>
</evidence>
<dbReference type="EMBL" id="JBBUTH010000010">
    <property type="protein sequence ID" value="MEK8052914.1"/>
    <property type="molecule type" value="Genomic_DNA"/>
</dbReference>
<dbReference type="InterPro" id="IPR005467">
    <property type="entry name" value="His_kinase_dom"/>
</dbReference>
<evidence type="ECO:0000313" key="11">
    <source>
        <dbReference type="Proteomes" id="UP001365405"/>
    </source>
</evidence>
<dbReference type="SMART" id="SM00388">
    <property type="entry name" value="HisKA"/>
    <property type="match status" value="1"/>
</dbReference>
<evidence type="ECO:0000256" key="4">
    <source>
        <dbReference type="ARBA" id="ARBA00022679"/>
    </source>
</evidence>
<dbReference type="InterPro" id="IPR004358">
    <property type="entry name" value="Sig_transdc_His_kin-like_C"/>
</dbReference>
<dbReference type="InterPro" id="IPR003594">
    <property type="entry name" value="HATPase_dom"/>
</dbReference>
<dbReference type="InterPro" id="IPR003661">
    <property type="entry name" value="HisK_dim/P_dom"/>
</dbReference>
<evidence type="ECO:0000259" key="8">
    <source>
        <dbReference type="PROSITE" id="PS50109"/>
    </source>
</evidence>
<organism evidence="10 11">
    <name type="scientific">Pseudaquabacterium inlustre</name>
    <dbReference type="NCBI Taxonomy" id="2984192"/>
    <lineage>
        <taxon>Bacteria</taxon>
        <taxon>Pseudomonadati</taxon>
        <taxon>Pseudomonadota</taxon>
        <taxon>Betaproteobacteria</taxon>
        <taxon>Burkholderiales</taxon>
        <taxon>Sphaerotilaceae</taxon>
        <taxon>Pseudaquabacterium</taxon>
    </lineage>
</organism>
<dbReference type="CDD" id="cd12914">
    <property type="entry name" value="PDC1_DGC_like"/>
    <property type="match status" value="1"/>
</dbReference>
<dbReference type="PANTHER" id="PTHR43711">
    <property type="entry name" value="TWO-COMPONENT HISTIDINE KINASE"/>
    <property type="match status" value="1"/>
</dbReference>
<comment type="catalytic activity">
    <reaction evidence="1">
        <text>ATP + protein L-histidine = ADP + protein N-phospho-L-histidine.</text>
        <dbReference type="EC" id="2.7.13.3"/>
    </reaction>
</comment>
<dbReference type="Gene3D" id="1.10.287.130">
    <property type="match status" value="1"/>
</dbReference>
<dbReference type="GO" id="GO:0005524">
    <property type="term" value="F:ATP binding"/>
    <property type="evidence" value="ECO:0007669"/>
    <property type="project" value="UniProtKB-KW"/>
</dbReference>
<evidence type="ECO:0000256" key="1">
    <source>
        <dbReference type="ARBA" id="ARBA00000085"/>
    </source>
</evidence>
<feature type="transmembrane region" description="Helical" evidence="7">
    <location>
        <begin position="29"/>
        <end position="47"/>
    </location>
</feature>
<keyword evidence="3" id="KW-0597">Phosphoprotein</keyword>
<dbReference type="PROSITE" id="PS50113">
    <property type="entry name" value="PAC"/>
    <property type="match status" value="1"/>
</dbReference>
<keyword evidence="7" id="KW-1133">Transmembrane helix</keyword>
<feature type="domain" description="Histidine kinase" evidence="8">
    <location>
        <begin position="482"/>
        <end position="702"/>
    </location>
</feature>
<dbReference type="InterPro" id="IPR000014">
    <property type="entry name" value="PAS"/>
</dbReference>
<dbReference type="Pfam" id="PF08448">
    <property type="entry name" value="PAS_4"/>
    <property type="match status" value="1"/>
</dbReference>
<dbReference type="EC" id="2.7.13.3" evidence="2"/>
<dbReference type="Pfam" id="PF00512">
    <property type="entry name" value="HisKA"/>
    <property type="match status" value="1"/>
</dbReference>
<evidence type="ECO:0000256" key="7">
    <source>
        <dbReference type="SAM" id="Phobius"/>
    </source>
</evidence>
<keyword evidence="10" id="KW-0067">ATP-binding</keyword>
<protein>
    <recommendedName>
        <fullName evidence="2">histidine kinase</fullName>
        <ecNumber evidence="2">2.7.13.3</ecNumber>
    </recommendedName>
</protein>
<dbReference type="SUPFAM" id="SSF47384">
    <property type="entry name" value="Homodimeric domain of signal transducing histidine kinase"/>
    <property type="match status" value="1"/>
</dbReference>
<dbReference type="SUPFAM" id="SSF55785">
    <property type="entry name" value="PYP-like sensor domain (PAS domain)"/>
    <property type="match status" value="1"/>
</dbReference>
<name>A0ABU9CM72_9BURK</name>
<evidence type="ECO:0000313" key="10">
    <source>
        <dbReference type="EMBL" id="MEK8052914.1"/>
    </source>
</evidence>
<dbReference type="CDD" id="cd00130">
    <property type="entry name" value="PAS"/>
    <property type="match status" value="1"/>
</dbReference>
<evidence type="ECO:0000256" key="3">
    <source>
        <dbReference type="ARBA" id="ARBA00022553"/>
    </source>
</evidence>
<feature type="domain" description="PAC" evidence="9">
    <location>
        <begin position="406"/>
        <end position="458"/>
    </location>
</feature>
<dbReference type="InterPro" id="IPR036890">
    <property type="entry name" value="HATPase_C_sf"/>
</dbReference>
<dbReference type="InterPro" id="IPR036097">
    <property type="entry name" value="HisK_dim/P_sf"/>
</dbReference>
<evidence type="ECO:0000259" key="9">
    <source>
        <dbReference type="PROSITE" id="PS50113"/>
    </source>
</evidence>
<evidence type="ECO:0000256" key="2">
    <source>
        <dbReference type="ARBA" id="ARBA00012438"/>
    </source>
</evidence>
<dbReference type="SMART" id="SM00387">
    <property type="entry name" value="HATPase_c"/>
    <property type="match status" value="1"/>
</dbReference>
<dbReference type="InterPro" id="IPR000700">
    <property type="entry name" value="PAS-assoc_C"/>
</dbReference>
<keyword evidence="5" id="KW-0418">Kinase</keyword>
<dbReference type="Pfam" id="PF02518">
    <property type="entry name" value="HATPase_c"/>
    <property type="match status" value="1"/>
</dbReference>
<evidence type="ECO:0000256" key="5">
    <source>
        <dbReference type="ARBA" id="ARBA00022777"/>
    </source>
</evidence>
<proteinExistence type="predicted"/>
<keyword evidence="10" id="KW-0547">Nucleotide-binding</keyword>
<keyword evidence="11" id="KW-1185">Reference proteome</keyword>
<reference evidence="10 11" key="1">
    <citation type="submission" date="2024-04" db="EMBL/GenBank/DDBJ databases">
        <title>Novel species of the genus Ideonella isolated from streams.</title>
        <authorList>
            <person name="Lu H."/>
        </authorList>
    </citation>
    <scope>NUCLEOTIDE SEQUENCE [LARGE SCALE GENOMIC DNA]</scope>
    <source>
        <strain evidence="10 11">DXS22W</strain>
    </source>
</reference>
<dbReference type="PANTHER" id="PTHR43711:SF29">
    <property type="entry name" value="HISTIDINE KINASE"/>
    <property type="match status" value="1"/>
</dbReference>
<keyword evidence="4" id="KW-0808">Transferase</keyword>
<gene>
    <name evidence="10" type="ORF">AACH10_21865</name>
</gene>
<sequence>MPASYRLGAAPGGMGYIAGHQWAPRQLQLGLLALNLVFAAVCAAWILGSYRSDLLEVEAQAVNTALLTEQHASARLDALALGLTAAALQFERQIAQGGIDPATLWAIVDEQTAQMPEAQRLGVFDSRGVQVCGLPVMRCLHLNLEDRADFQQLRAQPDGQVRLFGPQTSRIDGQPALMLGRALRHPGGGFAGAVVMVLPLTGLRPLVNLPDTGSTGVVSLRSPDLRLLMRQPELTSAAPNPAPGAVSDQMRAAVAAAPRAGVYRAVAVNDGIERIVAYRRLARYPLYVMVGQGIDERLAGWRRDTLAVASLLALVALGSWALARSVGQGFRRQAEAQKLYDEAPCGYHTLDAAGRYLSINATELRWLACERGDVLGQLGPRDFLDETGRATFAANFPRLVAGQPLDGLELEITGRDGARRQVLVSAQAVHDKTGSFVCSNSVMHDVTALRQAEDLRAQAGTLAAQNEQLREVNRLKDEFVSNMTHELRTPLNGVLGLTGLLATGRIEPGSPRYTTTLARIDASGRHLLALIDAVLEHTVAEKGRMVFAPAPLDLPALLDDVVGMLASASAERQVRIELQTAEGPQHITADAVRLRQMVLNLLANAVKFSHPGGLVQLRTWPLSDTQWALSVHDHGIGIEPADLPRLFQRYVQLSSGHSKSHPGAGLGLSLVRHIARAQGGEVTVRSMPGEGSTFTLTLPRVLGPG</sequence>
<accession>A0ABU9CM72</accession>
<dbReference type="PROSITE" id="PS50109">
    <property type="entry name" value="HIS_KIN"/>
    <property type="match status" value="1"/>
</dbReference>
<dbReference type="InterPro" id="IPR013656">
    <property type="entry name" value="PAS_4"/>
</dbReference>
<dbReference type="InterPro" id="IPR035965">
    <property type="entry name" value="PAS-like_dom_sf"/>
</dbReference>
<keyword evidence="7" id="KW-0812">Transmembrane</keyword>
<comment type="caution">
    <text evidence="10">The sequence shown here is derived from an EMBL/GenBank/DDBJ whole genome shotgun (WGS) entry which is preliminary data.</text>
</comment>
<dbReference type="RefSeq" id="WP_341412646.1">
    <property type="nucleotide sequence ID" value="NZ_JBBUTH010000010.1"/>
</dbReference>
<dbReference type="CDD" id="cd12915">
    <property type="entry name" value="PDC2_DGC_like"/>
    <property type="match status" value="1"/>
</dbReference>
<dbReference type="Proteomes" id="UP001365405">
    <property type="component" value="Unassembled WGS sequence"/>
</dbReference>
<dbReference type="Gene3D" id="3.30.565.10">
    <property type="entry name" value="Histidine kinase-like ATPase, C-terminal domain"/>
    <property type="match status" value="1"/>
</dbReference>
<dbReference type="CDD" id="cd00082">
    <property type="entry name" value="HisKA"/>
    <property type="match status" value="1"/>
</dbReference>
<dbReference type="PRINTS" id="PR00344">
    <property type="entry name" value="BCTRLSENSOR"/>
</dbReference>